<dbReference type="RefSeq" id="WP_165898962.1">
    <property type="nucleotide sequence ID" value="NZ_DAIMLW010000329.1"/>
</dbReference>
<keyword evidence="5" id="KW-1185">Reference proteome</keyword>
<name>A0A4R1PTA4_9FIRM</name>
<dbReference type="InterPro" id="IPR051257">
    <property type="entry name" value="Diverse_CBS-Domain"/>
</dbReference>
<dbReference type="AlphaFoldDB" id="A0A4R1PTA4"/>
<dbReference type="CDD" id="cd04617">
    <property type="entry name" value="CBS_pair_CcpN"/>
    <property type="match status" value="1"/>
</dbReference>
<sequence length="215" mass="23547">MLIIALTPRQEKMAEIVRTNGPITGEQIAERLNVTRAALRPDLAILVMAGVIDARPKVGYFYVGKNSLSVLAEEIERLTVRDVQSLPVVVAPGSSAYDTVVTMFLEDVGTVFVAEQSVLVGVVSRKDLLKVAIGNSDLQKMPVKVLMTPMPKLVVTTPDESVLSAAKKLIDHEVDSLPVVRPLNLPDAKEYEVIGRLTKTNITRLFVEFGEGKRR</sequence>
<feature type="domain" description="CBS" evidence="3">
    <location>
        <begin position="147"/>
        <end position="214"/>
    </location>
</feature>
<dbReference type="SMART" id="SM00116">
    <property type="entry name" value="CBS"/>
    <property type="match status" value="2"/>
</dbReference>
<dbReference type="PANTHER" id="PTHR43080:SF2">
    <property type="entry name" value="CBS DOMAIN-CONTAINING PROTEIN"/>
    <property type="match status" value="1"/>
</dbReference>
<dbReference type="PROSITE" id="PS51371">
    <property type="entry name" value="CBS"/>
    <property type="match status" value="1"/>
</dbReference>
<dbReference type="InterPro" id="IPR046342">
    <property type="entry name" value="CBS_dom_sf"/>
</dbReference>
<dbReference type="InterPro" id="IPR016842">
    <property type="entry name" value="UCP026546_HTH-CBS"/>
</dbReference>
<dbReference type="SUPFAM" id="SSF54631">
    <property type="entry name" value="CBS-domain pair"/>
    <property type="match status" value="1"/>
</dbReference>
<organism evidence="4 5">
    <name type="scientific">Anaerospora hongkongensis</name>
    <dbReference type="NCBI Taxonomy" id="244830"/>
    <lineage>
        <taxon>Bacteria</taxon>
        <taxon>Bacillati</taxon>
        <taxon>Bacillota</taxon>
        <taxon>Negativicutes</taxon>
        <taxon>Selenomonadales</taxon>
        <taxon>Sporomusaceae</taxon>
        <taxon>Anaerospora</taxon>
    </lineage>
</organism>
<dbReference type="Pfam" id="PF00571">
    <property type="entry name" value="CBS"/>
    <property type="match status" value="2"/>
</dbReference>
<protein>
    <submittedName>
        <fullName evidence="4">CBS domain-containing protein</fullName>
    </submittedName>
</protein>
<dbReference type="Gene3D" id="3.10.580.10">
    <property type="entry name" value="CBS-domain"/>
    <property type="match status" value="1"/>
</dbReference>
<dbReference type="SUPFAM" id="SSF46785">
    <property type="entry name" value="Winged helix' DNA-binding domain"/>
    <property type="match status" value="1"/>
</dbReference>
<comment type="caution">
    <text evidence="4">The sequence shown here is derived from an EMBL/GenBank/DDBJ whole genome shotgun (WGS) entry which is preliminary data.</text>
</comment>
<dbReference type="InterPro" id="IPR036390">
    <property type="entry name" value="WH_DNA-bd_sf"/>
</dbReference>
<evidence type="ECO:0000313" key="4">
    <source>
        <dbReference type="EMBL" id="TCL35005.1"/>
    </source>
</evidence>
<dbReference type="PIRSF" id="PIRSF026546">
    <property type="entry name" value="UCP026546_CBS_YqzB"/>
    <property type="match status" value="1"/>
</dbReference>
<gene>
    <name evidence="4" type="ORF">EV210_11418</name>
</gene>
<dbReference type="EMBL" id="SLUI01000014">
    <property type="protein sequence ID" value="TCL35005.1"/>
    <property type="molecule type" value="Genomic_DNA"/>
</dbReference>
<dbReference type="Gene3D" id="1.10.10.10">
    <property type="entry name" value="Winged helix-like DNA-binding domain superfamily/Winged helix DNA-binding domain"/>
    <property type="match status" value="1"/>
</dbReference>
<dbReference type="Proteomes" id="UP000295063">
    <property type="component" value="Unassembled WGS sequence"/>
</dbReference>
<accession>A0A4R1PTA4</accession>
<dbReference type="PANTHER" id="PTHR43080">
    <property type="entry name" value="CBS DOMAIN-CONTAINING PROTEIN CBSX3, MITOCHONDRIAL"/>
    <property type="match status" value="1"/>
</dbReference>
<evidence type="ECO:0000313" key="5">
    <source>
        <dbReference type="Proteomes" id="UP000295063"/>
    </source>
</evidence>
<evidence type="ECO:0000256" key="1">
    <source>
        <dbReference type="ARBA" id="ARBA00023122"/>
    </source>
</evidence>
<evidence type="ECO:0000256" key="2">
    <source>
        <dbReference type="PROSITE-ProRule" id="PRU00703"/>
    </source>
</evidence>
<reference evidence="4 5" key="1">
    <citation type="submission" date="2019-03" db="EMBL/GenBank/DDBJ databases">
        <title>Genomic Encyclopedia of Type Strains, Phase IV (KMG-IV): sequencing the most valuable type-strain genomes for metagenomic binning, comparative biology and taxonomic classification.</title>
        <authorList>
            <person name="Goeker M."/>
        </authorList>
    </citation>
    <scope>NUCLEOTIDE SEQUENCE [LARGE SCALE GENOMIC DNA]</scope>
    <source>
        <strain evidence="4 5">DSM 15969</strain>
    </source>
</reference>
<dbReference type="InterPro" id="IPR000644">
    <property type="entry name" value="CBS_dom"/>
</dbReference>
<dbReference type="Pfam" id="PF08279">
    <property type="entry name" value="HTH_11"/>
    <property type="match status" value="1"/>
</dbReference>
<proteinExistence type="predicted"/>
<dbReference type="InterPro" id="IPR013196">
    <property type="entry name" value="HTH_11"/>
</dbReference>
<keyword evidence="1 2" id="KW-0129">CBS domain</keyword>
<evidence type="ECO:0000259" key="3">
    <source>
        <dbReference type="PROSITE" id="PS51371"/>
    </source>
</evidence>
<dbReference type="InterPro" id="IPR036388">
    <property type="entry name" value="WH-like_DNA-bd_sf"/>
</dbReference>